<dbReference type="PRINTS" id="PR01790">
    <property type="entry name" value="SMP30FAMILY"/>
</dbReference>
<dbReference type="GO" id="GO:0004341">
    <property type="term" value="F:gluconolactonase activity"/>
    <property type="evidence" value="ECO:0007669"/>
    <property type="project" value="TreeGrafter"/>
</dbReference>
<dbReference type="SUPFAM" id="SSF63829">
    <property type="entry name" value="Calcium-dependent phosphotriesterase"/>
    <property type="match status" value="1"/>
</dbReference>
<dbReference type="Proteomes" id="UP000239724">
    <property type="component" value="Unassembled WGS sequence"/>
</dbReference>
<keyword evidence="3" id="KW-0479">Metal-binding</keyword>
<feature type="binding site" evidence="3">
    <location>
        <position position="16"/>
    </location>
    <ligand>
        <name>a divalent metal cation</name>
        <dbReference type="ChEBI" id="CHEBI:60240"/>
    </ligand>
</feature>
<dbReference type="EMBL" id="NHRY01000184">
    <property type="protein sequence ID" value="PPQ31723.1"/>
    <property type="molecule type" value="Genomic_DNA"/>
</dbReference>
<feature type="binding site" evidence="3">
    <location>
        <position position="99"/>
    </location>
    <ligand>
        <name>substrate</name>
    </ligand>
</feature>
<proteinExistence type="inferred from homology"/>
<dbReference type="GO" id="GO:0005509">
    <property type="term" value="F:calcium ion binding"/>
    <property type="evidence" value="ECO:0007669"/>
    <property type="project" value="TreeGrafter"/>
</dbReference>
<feature type="binding site" evidence="3">
    <location>
        <position position="148"/>
    </location>
    <ligand>
        <name>a divalent metal cation</name>
        <dbReference type="ChEBI" id="CHEBI:60240"/>
    </ligand>
</feature>
<keyword evidence="3" id="KW-0862">Zinc</keyword>
<gene>
    <name evidence="5" type="ORF">CCS01_16835</name>
</gene>
<accession>A0A2S6NAS5</accession>
<evidence type="ECO:0000313" key="5">
    <source>
        <dbReference type="EMBL" id="PPQ31723.1"/>
    </source>
</evidence>
<dbReference type="RefSeq" id="WP_104519988.1">
    <property type="nucleotide sequence ID" value="NZ_NHRY01000184.1"/>
</dbReference>
<organism evidence="5 6">
    <name type="scientific">Rhodopila globiformis</name>
    <name type="common">Rhodopseudomonas globiformis</name>
    <dbReference type="NCBI Taxonomy" id="1071"/>
    <lineage>
        <taxon>Bacteria</taxon>
        <taxon>Pseudomonadati</taxon>
        <taxon>Pseudomonadota</taxon>
        <taxon>Alphaproteobacteria</taxon>
        <taxon>Acetobacterales</taxon>
        <taxon>Acetobacteraceae</taxon>
        <taxon>Rhodopila</taxon>
    </lineage>
</organism>
<comment type="similarity">
    <text evidence="1">Belongs to the SMP-30/CGR1 family.</text>
</comment>
<feature type="active site" description="Proton donor/acceptor" evidence="2">
    <location>
        <position position="198"/>
    </location>
</feature>
<protein>
    <recommendedName>
        <fullName evidence="4">SMP-30/Gluconolactonase/LRE-like region domain-containing protein</fullName>
    </recommendedName>
</protein>
<feature type="binding site" evidence="3">
    <location>
        <position position="101"/>
    </location>
    <ligand>
        <name>substrate</name>
    </ligand>
</feature>
<comment type="caution">
    <text evidence="5">The sequence shown here is derived from an EMBL/GenBank/DDBJ whole genome shotgun (WGS) entry which is preliminary data.</text>
</comment>
<dbReference type="InterPro" id="IPR011042">
    <property type="entry name" value="6-blade_b-propeller_TolB-like"/>
</dbReference>
<dbReference type="PANTHER" id="PTHR10907">
    <property type="entry name" value="REGUCALCIN"/>
    <property type="match status" value="1"/>
</dbReference>
<dbReference type="AlphaFoldDB" id="A0A2S6NAS5"/>
<dbReference type="OrthoDB" id="2633250at2"/>
<evidence type="ECO:0000259" key="4">
    <source>
        <dbReference type="Pfam" id="PF08450"/>
    </source>
</evidence>
<dbReference type="PANTHER" id="PTHR10907:SF47">
    <property type="entry name" value="REGUCALCIN"/>
    <property type="match status" value="1"/>
</dbReference>
<dbReference type="GO" id="GO:0019853">
    <property type="term" value="P:L-ascorbic acid biosynthetic process"/>
    <property type="evidence" value="ECO:0007669"/>
    <property type="project" value="TreeGrafter"/>
</dbReference>
<dbReference type="Gene3D" id="2.120.10.30">
    <property type="entry name" value="TolB, C-terminal domain"/>
    <property type="match status" value="1"/>
</dbReference>
<dbReference type="InterPro" id="IPR005511">
    <property type="entry name" value="SMP-30"/>
</dbReference>
<name>A0A2S6NAS5_RHOGL</name>
<evidence type="ECO:0000256" key="3">
    <source>
        <dbReference type="PIRSR" id="PIRSR605511-2"/>
    </source>
</evidence>
<keyword evidence="6" id="KW-1185">Reference proteome</keyword>
<sequence>MADYELIWDSRCSVAESPVWDAANRRLLFCDINGRRINALRIDSGERESWDFPDVVGSFGLCASGRFVVAQRHHVVLFDPGSGELTDLTDRVDEPPTNRLNDGKVGPDGAFWIGSMDENTPRQKTASLYRVTPDGRITREESGYAVSNGLAWSPDGRVMYHSDSTAGIIEAWDFDPATGGRSRHRIVARLKNEDGRPDGAATDMDGNYWSAGPSAGCLNCFSPDGTLLHKQAFAVPGPTMPCFADDWLYVTSLREGKPEDILSAFPTLGGLFRTTAPSAGAPVGIFADT</sequence>
<dbReference type="InterPro" id="IPR013658">
    <property type="entry name" value="SGL"/>
</dbReference>
<feature type="domain" description="SMP-30/Gluconolactonase/LRE-like region" evidence="4">
    <location>
        <begin position="15"/>
        <end position="253"/>
    </location>
</feature>
<feature type="binding site" evidence="3">
    <location>
        <position position="198"/>
    </location>
    <ligand>
        <name>a divalent metal cation</name>
        <dbReference type="ChEBI" id="CHEBI:60240"/>
    </ligand>
</feature>
<reference evidence="5 6" key="1">
    <citation type="journal article" date="2018" name="Arch. Microbiol.">
        <title>New insights into the metabolic potential of the phototrophic purple bacterium Rhodopila globiformis DSM 161(T) from its draft genome sequence and evidence for a vanadium-dependent nitrogenase.</title>
        <authorList>
            <person name="Imhoff J.F."/>
            <person name="Rahn T."/>
            <person name="Kunzel S."/>
            <person name="Neulinger S.C."/>
        </authorList>
    </citation>
    <scope>NUCLEOTIDE SEQUENCE [LARGE SCALE GENOMIC DNA]</scope>
    <source>
        <strain evidence="5 6">DSM 161</strain>
    </source>
</reference>
<dbReference type="Pfam" id="PF08450">
    <property type="entry name" value="SGL"/>
    <property type="match status" value="1"/>
</dbReference>
<evidence type="ECO:0000256" key="2">
    <source>
        <dbReference type="PIRSR" id="PIRSR605511-1"/>
    </source>
</evidence>
<evidence type="ECO:0000313" key="6">
    <source>
        <dbReference type="Proteomes" id="UP000239724"/>
    </source>
</evidence>
<comment type="cofactor">
    <cofactor evidence="3">
        <name>Zn(2+)</name>
        <dbReference type="ChEBI" id="CHEBI:29105"/>
    </cofactor>
    <text evidence="3">Binds 1 divalent metal cation per subunit.</text>
</comment>
<evidence type="ECO:0000256" key="1">
    <source>
        <dbReference type="ARBA" id="ARBA00008853"/>
    </source>
</evidence>